<gene>
    <name evidence="2" type="ORF">LX99_03680</name>
</gene>
<dbReference type="InterPro" id="IPR036291">
    <property type="entry name" value="NAD(P)-bd_dom_sf"/>
</dbReference>
<evidence type="ECO:0000259" key="1">
    <source>
        <dbReference type="Pfam" id="PF13460"/>
    </source>
</evidence>
<protein>
    <submittedName>
        <fullName evidence="2">Putative NAD(P)-binding protein</fullName>
    </submittedName>
</protein>
<dbReference type="Pfam" id="PF13460">
    <property type="entry name" value="NAD_binding_10"/>
    <property type="match status" value="1"/>
</dbReference>
<name>A0A316H6E7_9SPHI</name>
<dbReference type="InterPro" id="IPR016040">
    <property type="entry name" value="NAD(P)-bd_dom"/>
</dbReference>
<proteinExistence type="predicted"/>
<accession>A0A316H6E7</accession>
<comment type="caution">
    <text evidence="2">The sequence shown here is derived from an EMBL/GenBank/DDBJ whole genome shotgun (WGS) entry which is preliminary data.</text>
</comment>
<feature type="domain" description="NAD(P)-binding" evidence="1">
    <location>
        <begin position="9"/>
        <end position="157"/>
    </location>
</feature>
<sequence>MAKKAIVAGASGLIGTHLLQILLKQAYYNEVLILVRKKLPLQHQKLKQLVVNFEQLKSFSGELNGEALFCCLGSTKRKTPDLSIYYKIDHDYPLQLAQLALQNGVKQYHLVSSIGANAHGRNFYTKTKGQTEADITALGLPTLHIYRPSALTGKRNEKRVMESIVAIIMKVINPLLIGRLKKYRSINAATVAMAMYNQSIINATGVFVHESDKIEQLS</sequence>
<evidence type="ECO:0000313" key="3">
    <source>
        <dbReference type="Proteomes" id="UP000245678"/>
    </source>
</evidence>
<dbReference type="PANTHER" id="PTHR14097">
    <property type="entry name" value="OXIDOREDUCTASE HTATIP2"/>
    <property type="match status" value="1"/>
</dbReference>
<evidence type="ECO:0000313" key="2">
    <source>
        <dbReference type="EMBL" id="PWK75947.1"/>
    </source>
</evidence>
<dbReference type="Gene3D" id="3.40.50.720">
    <property type="entry name" value="NAD(P)-binding Rossmann-like Domain"/>
    <property type="match status" value="1"/>
</dbReference>
<organism evidence="2 3">
    <name type="scientific">Mucilaginibacter oryzae</name>
    <dbReference type="NCBI Taxonomy" id="468058"/>
    <lineage>
        <taxon>Bacteria</taxon>
        <taxon>Pseudomonadati</taxon>
        <taxon>Bacteroidota</taxon>
        <taxon>Sphingobacteriia</taxon>
        <taxon>Sphingobacteriales</taxon>
        <taxon>Sphingobacteriaceae</taxon>
        <taxon>Mucilaginibacter</taxon>
    </lineage>
</organism>
<dbReference type="RefSeq" id="WP_109609159.1">
    <property type="nucleotide sequence ID" value="NZ_QGHA01000007.1"/>
</dbReference>
<keyword evidence="3" id="KW-1185">Reference proteome</keyword>
<dbReference type="SUPFAM" id="SSF51735">
    <property type="entry name" value="NAD(P)-binding Rossmann-fold domains"/>
    <property type="match status" value="1"/>
</dbReference>
<dbReference type="PANTHER" id="PTHR14097:SF7">
    <property type="entry name" value="OXIDOREDUCTASE HTATIP2"/>
    <property type="match status" value="1"/>
</dbReference>
<dbReference type="EMBL" id="QGHA01000007">
    <property type="protein sequence ID" value="PWK75947.1"/>
    <property type="molecule type" value="Genomic_DNA"/>
</dbReference>
<reference evidence="2 3" key="1">
    <citation type="submission" date="2018-05" db="EMBL/GenBank/DDBJ databases">
        <title>Genomic Encyclopedia of Archaeal and Bacterial Type Strains, Phase II (KMG-II): from individual species to whole genera.</title>
        <authorList>
            <person name="Goeker M."/>
        </authorList>
    </citation>
    <scope>NUCLEOTIDE SEQUENCE [LARGE SCALE GENOMIC DNA]</scope>
    <source>
        <strain evidence="2 3">DSM 19975</strain>
    </source>
</reference>
<dbReference type="Proteomes" id="UP000245678">
    <property type="component" value="Unassembled WGS sequence"/>
</dbReference>
<dbReference type="AlphaFoldDB" id="A0A316H6E7"/>